<name>A0ABV1KA84_9PSEU</name>
<comment type="caution">
    <text evidence="2">The sequence shown here is derived from an EMBL/GenBank/DDBJ whole genome shotgun (WGS) entry which is preliminary data.</text>
</comment>
<keyword evidence="1" id="KW-1133">Transmembrane helix</keyword>
<sequence length="139" mass="14146">MADGMRVLAAAPFRAWAVLHGVMVLAQLGLAGGLLDAAVGALEWHGGLGGSLIMVALVQAVLAVVASWPGRMPVWPIVVSVVLVVADTAQVAIGHLGLLTVHVPLGVTIVAAQLAVTVRALLPARRVRVAEASVPARHG</sequence>
<evidence type="ECO:0000313" key="3">
    <source>
        <dbReference type="Proteomes" id="UP001494902"/>
    </source>
</evidence>
<proteinExistence type="predicted"/>
<evidence type="ECO:0000256" key="1">
    <source>
        <dbReference type="SAM" id="Phobius"/>
    </source>
</evidence>
<keyword evidence="1" id="KW-0472">Membrane</keyword>
<dbReference type="Proteomes" id="UP001494902">
    <property type="component" value="Unassembled WGS sequence"/>
</dbReference>
<feature type="transmembrane region" description="Helical" evidence="1">
    <location>
        <begin position="74"/>
        <end position="93"/>
    </location>
</feature>
<feature type="transmembrane region" description="Helical" evidence="1">
    <location>
        <begin position="47"/>
        <end position="67"/>
    </location>
</feature>
<dbReference type="EMBL" id="JBEDNQ010000005">
    <property type="protein sequence ID" value="MEQ3551380.1"/>
    <property type="molecule type" value="Genomic_DNA"/>
</dbReference>
<accession>A0ABV1KA84</accession>
<keyword evidence="1" id="KW-0812">Transmembrane</keyword>
<evidence type="ECO:0000313" key="2">
    <source>
        <dbReference type="EMBL" id="MEQ3551380.1"/>
    </source>
</evidence>
<organism evidence="2 3">
    <name type="scientific">Pseudonocardia nematodicida</name>
    <dbReference type="NCBI Taxonomy" id="1206997"/>
    <lineage>
        <taxon>Bacteria</taxon>
        <taxon>Bacillati</taxon>
        <taxon>Actinomycetota</taxon>
        <taxon>Actinomycetes</taxon>
        <taxon>Pseudonocardiales</taxon>
        <taxon>Pseudonocardiaceae</taxon>
        <taxon>Pseudonocardia</taxon>
    </lineage>
</organism>
<feature type="transmembrane region" description="Helical" evidence="1">
    <location>
        <begin position="99"/>
        <end position="122"/>
    </location>
</feature>
<dbReference type="RefSeq" id="WP_349298461.1">
    <property type="nucleotide sequence ID" value="NZ_JBEDNQ010000005.1"/>
</dbReference>
<gene>
    <name evidence="2" type="ORF">WIS52_12955</name>
</gene>
<protein>
    <submittedName>
        <fullName evidence="2">Uncharacterized protein</fullName>
    </submittedName>
</protein>
<reference evidence="2 3" key="1">
    <citation type="submission" date="2024-03" db="EMBL/GenBank/DDBJ databases">
        <title>Draft genome sequence of Pseudonocardia nematodicida JCM 31783.</title>
        <authorList>
            <person name="Butdee W."/>
            <person name="Duangmal K."/>
        </authorList>
    </citation>
    <scope>NUCLEOTIDE SEQUENCE [LARGE SCALE GENOMIC DNA]</scope>
    <source>
        <strain evidence="2 3">JCM 31783</strain>
    </source>
</reference>
<keyword evidence="3" id="KW-1185">Reference proteome</keyword>